<dbReference type="AlphaFoldDB" id="A0A4Y2PJS3"/>
<gene>
    <name evidence="1" type="ORF">AVEN_34901_1</name>
</gene>
<comment type="caution">
    <text evidence="1">The sequence shown here is derived from an EMBL/GenBank/DDBJ whole genome shotgun (WGS) entry which is preliminary data.</text>
</comment>
<dbReference type="Proteomes" id="UP000499080">
    <property type="component" value="Unassembled WGS sequence"/>
</dbReference>
<evidence type="ECO:0000313" key="2">
    <source>
        <dbReference type="Proteomes" id="UP000499080"/>
    </source>
</evidence>
<dbReference type="EMBL" id="BGPR01133458">
    <property type="protein sequence ID" value="GBN51362.1"/>
    <property type="molecule type" value="Genomic_DNA"/>
</dbReference>
<organism evidence="1 2">
    <name type="scientific">Araneus ventricosus</name>
    <name type="common">Orbweaver spider</name>
    <name type="synonym">Epeira ventricosa</name>
    <dbReference type="NCBI Taxonomy" id="182803"/>
    <lineage>
        <taxon>Eukaryota</taxon>
        <taxon>Metazoa</taxon>
        <taxon>Ecdysozoa</taxon>
        <taxon>Arthropoda</taxon>
        <taxon>Chelicerata</taxon>
        <taxon>Arachnida</taxon>
        <taxon>Araneae</taxon>
        <taxon>Araneomorphae</taxon>
        <taxon>Entelegynae</taxon>
        <taxon>Araneoidea</taxon>
        <taxon>Araneidae</taxon>
        <taxon>Araneus</taxon>
    </lineage>
</organism>
<proteinExistence type="predicted"/>
<name>A0A4Y2PJS3_ARAVE</name>
<keyword evidence="2" id="KW-1185">Reference proteome</keyword>
<evidence type="ECO:0000313" key="1">
    <source>
        <dbReference type="EMBL" id="GBN51362.1"/>
    </source>
</evidence>
<protein>
    <submittedName>
        <fullName evidence="1">Uncharacterized protein</fullName>
    </submittedName>
</protein>
<reference evidence="1 2" key="1">
    <citation type="journal article" date="2019" name="Sci. Rep.">
        <title>Orb-weaving spider Araneus ventricosus genome elucidates the spidroin gene catalogue.</title>
        <authorList>
            <person name="Kono N."/>
            <person name="Nakamura H."/>
            <person name="Ohtoshi R."/>
            <person name="Moran D.A.P."/>
            <person name="Shinohara A."/>
            <person name="Yoshida Y."/>
            <person name="Fujiwara M."/>
            <person name="Mori M."/>
            <person name="Tomita M."/>
            <person name="Arakawa K."/>
        </authorList>
    </citation>
    <scope>NUCLEOTIDE SEQUENCE [LARGE SCALE GENOMIC DNA]</scope>
</reference>
<sequence>MVSVSASEPGGREFHPGQCSYSVFAMSLQCSLLQARPMVTSRFALTCCKLVSHLHTCRDKFAESLQTNIAIWNSGRRGFSRKTRDSKWKLKYAYYDESGSN</sequence>
<accession>A0A4Y2PJS3</accession>